<keyword evidence="2 8" id="KW-0813">Transport</keyword>
<comment type="subcellular location">
    <subcellularLocation>
        <location evidence="1 8">Cell membrane</location>
        <topology evidence="1 8">Multi-pass membrane protein</topology>
    </subcellularLocation>
</comment>
<keyword evidence="5" id="KW-0029">Amino-acid transport</keyword>
<feature type="transmembrane region" description="Helical" evidence="8">
    <location>
        <begin position="20"/>
        <end position="44"/>
    </location>
</feature>
<dbReference type="PANTHER" id="PTHR30614">
    <property type="entry name" value="MEMBRANE COMPONENT OF AMINO ACID ABC TRANSPORTER"/>
    <property type="match status" value="1"/>
</dbReference>
<evidence type="ECO:0000256" key="3">
    <source>
        <dbReference type="ARBA" id="ARBA00022475"/>
    </source>
</evidence>
<evidence type="ECO:0000313" key="10">
    <source>
        <dbReference type="EMBL" id="MFB9750796.1"/>
    </source>
</evidence>
<keyword evidence="4 8" id="KW-0812">Transmembrane</keyword>
<evidence type="ECO:0000256" key="2">
    <source>
        <dbReference type="ARBA" id="ARBA00022448"/>
    </source>
</evidence>
<dbReference type="SUPFAM" id="SSF161098">
    <property type="entry name" value="MetI-like"/>
    <property type="match status" value="1"/>
</dbReference>
<evidence type="ECO:0000256" key="8">
    <source>
        <dbReference type="RuleBase" id="RU363032"/>
    </source>
</evidence>
<dbReference type="PROSITE" id="PS50928">
    <property type="entry name" value="ABC_TM1"/>
    <property type="match status" value="1"/>
</dbReference>
<evidence type="ECO:0000256" key="1">
    <source>
        <dbReference type="ARBA" id="ARBA00004651"/>
    </source>
</evidence>
<comment type="caution">
    <text evidence="10">The sequence shown here is derived from an EMBL/GenBank/DDBJ whole genome shotgun (WGS) entry which is preliminary data.</text>
</comment>
<protein>
    <submittedName>
        <fullName evidence="10">Amino acid ABC transporter permease</fullName>
    </submittedName>
</protein>
<evidence type="ECO:0000256" key="4">
    <source>
        <dbReference type="ARBA" id="ARBA00022692"/>
    </source>
</evidence>
<gene>
    <name evidence="10" type="ORF">ACFFNY_04340</name>
</gene>
<feature type="transmembrane region" description="Helical" evidence="8">
    <location>
        <begin position="56"/>
        <end position="76"/>
    </location>
</feature>
<dbReference type="InterPro" id="IPR010065">
    <property type="entry name" value="AA_ABC_transptr_permease_3TM"/>
</dbReference>
<keyword evidence="3" id="KW-1003">Cell membrane</keyword>
<dbReference type="CDD" id="cd06261">
    <property type="entry name" value="TM_PBP2"/>
    <property type="match status" value="1"/>
</dbReference>
<feature type="domain" description="ABC transmembrane type-1" evidence="9">
    <location>
        <begin position="20"/>
        <end position="221"/>
    </location>
</feature>
<dbReference type="Proteomes" id="UP001589619">
    <property type="component" value="Unassembled WGS sequence"/>
</dbReference>
<dbReference type="Gene3D" id="1.10.3720.10">
    <property type="entry name" value="MetI-like"/>
    <property type="match status" value="1"/>
</dbReference>
<dbReference type="Pfam" id="PF00528">
    <property type="entry name" value="BPD_transp_1"/>
    <property type="match status" value="1"/>
</dbReference>
<dbReference type="RefSeq" id="WP_344905053.1">
    <property type="nucleotide sequence ID" value="NZ_BAAAYO010000002.1"/>
</dbReference>
<dbReference type="PANTHER" id="PTHR30614:SF0">
    <property type="entry name" value="L-CYSTINE TRANSPORT SYSTEM PERMEASE PROTEIN TCYL"/>
    <property type="match status" value="1"/>
</dbReference>
<name>A0ABV5VR99_9BACL</name>
<keyword evidence="7 8" id="KW-0472">Membrane</keyword>
<evidence type="ECO:0000259" key="9">
    <source>
        <dbReference type="PROSITE" id="PS50928"/>
    </source>
</evidence>
<dbReference type="NCBIfam" id="TIGR01726">
    <property type="entry name" value="HEQRo_perm_3TM"/>
    <property type="match status" value="1"/>
</dbReference>
<evidence type="ECO:0000256" key="6">
    <source>
        <dbReference type="ARBA" id="ARBA00022989"/>
    </source>
</evidence>
<sequence length="237" mass="26042">MDTFSLAFALKQFPQLLKALPVTLLITVVSMAVGLALGTAIALCRMYRVPVLGQLAHVYVSFIRGTPLLVQIYVLFYGTPVLLDWLESQWGWPLPADGVPPLLYACFALSINTAAYQSEIIRSALGAVDSGQMEAAYSVGMSTRQALLRIVIPQALVSALPNFGNTFIGLVKGTSLAFSVKVVEIMAVAKIEAGDGYRYLEMYLNASILYWIICFGFERAFSVMEKRLSRHERAPVH</sequence>
<evidence type="ECO:0000256" key="5">
    <source>
        <dbReference type="ARBA" id="ARBA00022970"/>
    </source>
</evidence>
<comment type="similarity">
    <text evidence="8">Belongs to the binding-protein-dependent transport system permease family.</text>
</comment>
<evidence type="ECO:0000313" key="11">
    <source>
        <dbReference type="Proteomes" id="UP001589619"/>
    </source>
</evidence>
<accession>A0ABV5VR99</accession>
<reference evidence="10 11" key="1">
    <citation type="submission" date="2024-09" db="EMBL/GenBank/DDBJ databases">
        <authorList>
            <person name="Sun Q."/>
            <person name="Mori K."/>
        </authorList>
    </citation>
    <scope>NUCLEOTIDE SEQUENCE [LARGE SCALE GENOMIC DNA]</scope>
    <source>
        <strain evidence="10 11">JCM 12520</strain>
    </source>
</reference>
<keyword evidence="11" id="KW-1185">Reference proteome</keyword>
<keyword evidence="6 8" id="KW-1133">Transmembrane helix</keyword>
<dbReference type="InterPro" id="IPR043429">
    <property type="entry name" value="ArtM/GltK/GlnP/TcyL/YhdX-like"/>
</dbReference>
<dbReference type="InterPro" id="IPR000515">
    <property type="entry name" value="MetI-like"/>
</dbReference>
<organism evidence="10 11">
    <name type="scientific">Paenibacillus hodogayensis</name>
    <dbReference type="NCBI Taxonomy" id="279208"/>
    <lineage>
        <taxon>Bacteria</taxon>
        <taxon>Bacillati</taxon>
        <taxon>Bacillota</taxon>
        <taxon>Bacilli</taxon>
        <taxon>Bacillales</taxon>
        <taxon>Paenibacillaceae</taxon>
        <taxon>Paenibacillus</taxon>
    </lineage>
</organism>
<dbReference type="InterPro" id="IPR035906">
    <property type="entry name" value="MetI-like_sf"/>
</dbReference>
<proteinExistence type="inferred from homology"/>
<evidence type="ECO:0000256" key="7">
    <source>
        <dbReference type="ARBA" id="ARBA00023136"/>
    </source>
</evidence>
<dbReference type="EMBL" id="JBHMAG010000004">
    <property type="protein sequence ID" value="MFB9750796.1"/>
    <property type="molecule type" value="Genomic_DNA"/>
</dbReference>